<evidence type="ECO:0008006" key="3">
    <source>
        <dbReference type="Google" id="ProtNLM"/>
    </source>
</evidence>
<dbReference type="RefSeq" id="WP_205143976.1">
    <property type="nucleotide sequence ID" value="NZ_JAFBDN010000016.1"/>
</dbReference>
<organism evidence="1 2">
    <name type="scientific">Periweissella beninensis</name>
    <dbReference type="NCBI Taxonomy" id="504936"/>
    <lineage>
        <taxon>Bacteria</taxon>
        <taxon>Bacillati</taxon>
        <taxon>Bacillota</taxon>
        <taxon>Bacilli</taxon>
        <taxon>Lactobacillales</taxon>
        <taxon>Lactobacillaceae</taxon>
        <taxon>Periweissella</taxon>
    </lineage>
</organism>
<evidence type="ECO:0000313" key="2">
    <source>
        <dbReference type="Proteomes" id="UP001057481"/>
    </source>
</evidence>
<protein>
    <recommendedName>
        <fullName evidence="3">Bacteriocin immunity protein</fullName>
    </recommendedName>
</protein>
<name>A0ABT0VNV2_9LACO</name>
<proteinExistence type="predicted"/>
<keyword evidence="2" id="KW-1185">Reference proteome</keyword>
<dbReference type="EMBL" id="JAGMVS010000076">
    <property type="protein sequence ID" value="MCM2438067.1"/>
    <property type="molecule type" value="Genomic_DNA"/>
</dbReference>
<dbReference type="Proteomes" id="UP001057481">
    <property type="component" value="Unassembled WGS sequence"/>
</dbReference>
<evidence type="ECO:0000313" key="1">
    <source>
        <dbReference type="EMBL" id="MCM2438067.1"/>
    </source>
</evidence>
<sequence>MQTKVDFTKELLAKLYTDFENKGACDVVLKAYKAVNENPKRIKQEVARMIVRLDFLVLINKLILTPSNRELLNDLRKIAMPNLFNRPTN</sequence>
<accession>A0ABT0VNV2</accession>
<comment type="caution">
    <text evidence="1">The sequence shown here is derived from an EMBL/GenBank/DDBJ whole genome shotgun (WGS) entry which is preliminary data.</text>
</comment>
<gene>
    <name evidence="1" type="ORF">KAK10_09170</name>
</gene>
<reference evidence="1" key="1">
    <citation type="submission" date="2021-04" db="EMBL/GenBank/DDBJ databases">
        <title>Taxonomic assessment of Weissella genus.</title>
        <authorList>
            <person name="Fanelli F."/>
            <person name="Chieffi D."/>
            <person name="Dell'Aquila A."/>
            <person name="Gyu-Sung C."/>
            <person name="Franz C.M.A.P."/>
            <person name="Fusco V."/>
        </authorList>
    </citation>
    <scope>NUCLEOTIDE SEQUENCE</scope>
    <source>
        <strain evidence="1">LMG 25373</strain>
    </source>
</reference>